<gene>
    <name evidence="9" type="ORF">dnl_52950</name>
</gene>
<feature type="transmembrane region" description="Helical" evidence="7">
    <location>
        <begin position="94"/>
        <end position="120"/>
    </location>
</feature>
<dbReference type="SUPFAM" id="SSF161098">
    <property type="entry name" value="MetI-like"/>
    <property type="match status" value="1"/>
</dbReference>
<feature type="transmembrane region" description="Helical" evidence="7">
    <location>
        <begin position="132"/>
        <end position="152"/>
    </location>
</feature>
<evidence type="ECO:0000256" key="2">
    <source>
        <dbReference type="ARBA" id="ARBA00022448"/>
    </source>
</evidence>
<keyword evidence="3" id="KW-1003">Cell membrane</keyword>
<dbReference type="PANTHER" id="PTHR43386:SF26">
    <property type="entry name" value="ABC TRANSPORTER PERMEASE PROTEIN"/>
    <property type="match status" value="1"/>
</dbReference>
<dbReference type="Pfam" id="PF12911">
    <property type="entry name" value="OppC_N"/>
    <property type="match status" value="1"/>
</dbReference>
<dbReference type="Pfam" id="PF00528">
    <property type="entry name" value="BPD_transp_1"/>
    <property type="match status" value="1"/>
</dbReference>
<accession>A0A975BC61</accession>
<reference evidence="9" key="1">
    <citation type="journal article" date="2021" name="Microb. Physiol.">
        <title>Proteogenomic Insights into the Physiology of Marine, Sulfate-Reducing, Filamentous Desulfonema limicola and Desulfonema magnum.</title>
        <authorList>
            <person name="Schnaars V."/>
            <person name="Wohlbrand L."/>
            <person name="Scheve S."/>
            <person name="Hinrichs C."/>
            <person name="Reinhardt R."/>
            <person name="Rabus R."/>
        </authorList>
    </citation>
    <scope>NUCLEOTIDE SEQUENCE</scope>
    <source>
        <strain evidence="9">5ac10</strain>
    </source>
</reference>
<dbReference type="PROSITE" id="PS50928">
    <property type="entry name" value="ABC_TM1"/>
    <property type="match status" value="1"/>
</dbReference>
<dbReference type="KEGG" id="dli:dnl_52950"/>
<comment type="subcellular location">
    <subcellularLocation>
        <location evidence="1 7">Cell membrane</location>
        <topology evidence="1 7">Multi-pass membrane protein</topology>
    </subcellularLocation>
</comment>
<dbReference type="InterPro" id="IPR000515">
    <property type="entry name" value="MetI-like"/>
</dbReference>
<sequence>MIKEEFEKKFPNLIFEYMKSPGAAAALCFFLIIVLAALAAPLISIQNPYDLQQINIMDSRLAPMSYGEKGVFYLLGTDDQGRDIMSAIFYGLRISLFVGVASSFFALITGTFLGIVAAYLKGRTESLIMRTADLYFAFPSILIALILLAVMGRGIDKVIIALVLKEWAMFARIVHGTARAEREKEYIEAARCLALSEIHIIFRHLLPNCMPPLMVFFTVNMASAIMLEATLSFLGIGLPVTEPSLGLLIANGYEYMLGGLYWMSVFPGIALFLAVACVNLTADRLRDILNPRLQT</sequence>
<dbReference type="CDD" id="cd06261">
    <property type="entry name" value="TM_PBP2"/>
    <property type="match status" value="1"/>
</dbReference>
<evidence type="ECO:0000256" key="5">
    <source>
        <dbReference type="ARBA" id="ARBA00022989"/>
    </source>
</evidence>
<evidence type="ECO:0000256" key="4">
    <source>
        <dbReference type="ARBA" id="ARBA00022692"/>
    </source>
</evidence>
<feature type="transmembrane region" description="Helical" evidence="7">
    <location>
        <begin position="260"/>
        <end position="282"/>
    </location>
</feature>
<organism evidence="9 10">
    <name type="scientific">Desulfonema limicola</name>
    <dbReference type="NCBI Taxonomy" id="45656"/>
    <lineage>
        <taxon>Bacteria</taxon>
        <taxon>Pseudomonadati</taxon>
        <taxon>Thermodesulfobacteriota</taxon>
        <taxon>Desulfobacteria</taxon>
        <taxon>Desulfobacterales</taxon>
        <taxon>Desulfococcaceae</taxon>
        <taxon>Desulfonema</taxon>
    </lineage>
</organism>
<dbReference type="Gene3D" id="1.10.3720.10">
    <property type="entry name" value="MetI-like"/>
    <property type="match status" value="1"/>
</dbReference>
<evidence type="ECO:0000256" key="7">
    <source>
        <dbReference type="RuleBase" id="RU363032"/>
    </source>
</evidence>
<dbReference type="InterPro" id="IPR025966">
    <property type="entry name" value="OppC_N"/>
</dbReference>
<feature type="transmembrane region" description="Helical" evidence="7">
    <location>
        <begin position="213"/>
        <end position="240"/>
    </location>
</feature>
<dbReference type="InterPro" id="IPR035906">
    <property type="entry name" value="MetI-like_sf"/>
</dbReference>
<dbReference type="GO" id="GO:0055085">
    <property type="term" value="P:transmembrane transport"/>
    <property type="evidence" value="ECO:0007669"/>
    <property type="project" value="InterPro"/>
</dbReference>
<dbReference type="EMBL" id="CP061799">
    <property type="protein sequence ID" value="QTA82909.1"/>
    <property type="molecule type" value="Genomic_DNA"/>
</dbReference>
<dbReference type="PANTHER" id="PTHR43386">
    <property type="entry name" value="OLIGOPEPTIDE TRANSPORT SYSTEM PERMEASE PROTEIN APPC"/>
    <property type="match status" value="1"/>
</dbReference>
<keyword evidence="2 7" id="KW-0813">Transport</keyword>
<evidence type="ECO:0000256" key="1">
    <source>
        <dbReference type="ARBA" id="ARBA00004651"/>
    </source>
</evidence>
<feature type="transmembrane region" description="Helical" evidence="7">
    <location>
        <begin position="21"/>
        <end position="43"/>
    </location>
</feature>
<protein>
    <submittedName>
        <fullName evidence="9">Peptide ABC transporter, permease protein MetI-like</fullName>
    </submittedName>
</protein>
<dbReference type="InterPro" id="IPR050366">
    <property type="entry name" value="BP-dependent_transpt_permease"/>
</dbReference>
<name>A0A975BC61_9BACT</name>
<evidence type="ECO:0000313" key="10">
    <source>
        <dbReference type="Proteomes" id="UP000663720"/>
    </source>
</evidence>
<evidence type="ECO:0000256" key="3">
    <source>
        <dbReference type="ARBA" id="ARBA00022475"/>
    </source>
</evidence>
<comment type="similarity">
    <text evidence="7">Belongs to the binding-protein-dependent transport system permease family.</text>
</comment>
<evidence type="ECO:0000256" key="6">
    <source>
        <dbReference type="ARBA" id="ARBA00023136"/>
    </source>
</evidence>
<keyword evidence="5 7" id="KW-1133">Transmembrane helix</keyword>
<dbReference type="Proteomes" id="UP000663720">
    <property type="component" value="Chromosome"/>
</dbReference>
<evidence type="ECO:0000259" key="8">
    <source>
        <dbReference type="PROSITE" id="PS50928"/>
    </source>
</evidence>
<evidence type="ECO:0000313" key="9">
    <source>
        <dbReference type="EMBL" id="QTA82909.1"/>
    </source>
</evidence>
<dbReference type="AlphaFoldDB" id="A0A975BC61"/>
<keyword evidence="6 7" id="KW-0472">Membrane</keyword>
<dbReference type="RefSeq" id="WP_207688780.1">
    <property type="nucleotide sequence ID" value="NZ_CP061799.1"/>
</dbReference>
<keyword evidence="10" id="KW-1185">Reference proteome</keyword>
<keyword evidence="4 7" id="KW-0812">Transmembrane</keyword>
<feature type="domain" description="ABC transmembrane type-1" evidence="8">
    <location>
        <begin position="92"/>
        <end position="282"/>
    </location>
</feature>
<proteinExistence type="inferred from homology"/>
<dbReference type="GO" id="GO:0005886">
    <property type="term" value="C:plasma membrane"/>
    <property type="evidence" value="ECO:0007669"/>
    <property type="project" value="UniProtKB-SubCell"/>
</dbReference>